<dbReference type="EMBL" id="WHWB01034214">
    <property type="protein sequence ID" value="KAJ7412650.1"/>
    <property type="molecule type" value="Genomic_DNA"/>
</dbReference>
<dbReference type="Pfam" id="PF12774">
    <property type="entry name" value="AAA_6"/>
    <property type="match status" value="1"/>
</dbReference>
<dbReference type="InterPro" id="IPR043157">
    <property type="entry name" value="Dynein_AAA1S"/>
</dbReference>
<evidence type="ECO:0000256" key="7">
    <source>
        <dbReference type="ARBA" id="ARBA00022840"/>
    </source>
</evidence>
<feature type="domain" description="Dynein heavy chain linker" evidence="16">
    <location>
        <begin position="997"/>
        <end position="1394"/>
    </location>
</feature>
<keyword evidence="4" id="KW-0963">Cytoplasm</keyword>
<dbReference type="Pfam" id="PF18198">
    <property type="entry name" value="AAA_lid_11"/>
    <property type="match status" value="1"/>
</dbReference>
<evidence type="ECO:0000259" key="17">
    <source>
        <dbReference type="Pfam" id="PF12774"/>
    </source>
</evidence>
<evidence type="ECO:0000259" key="16">
    <source>
        <dbReference type="Pfam" id="PF08393"/>
    </source>
</evidence>
<feature type="coiled-coil region" evidence="14">
    <location>
        <begin position="2841"/>
        <end position="2924"/>
    </location>
</feature>
<dbReference type="Gene3D" id="3.40.50.300">
    <property type="entry name" value="P-loop containing nucleotide triphosphate hydrolases"/>
    <property type="match status" value="6"/>
</dbReference>
<dbReference type="InterPro" id="IPR026983">
    <property type="entry name" value="DHC"/>
</dbReference>
<evidence type="ECO:0000259" key="21">
    <source>
        <dbReference type="Pfam" id="PF18198"/>
    </source>
</evidence>
<proteinExistence type="inferred from homology"/>
<dbReference type="Gene3D" id="6.10.140.1060">
    <property type="match status" value="1"/>
</dbReference>
<dbReference type="Gene3D" id="1.10.8.720">
    <property type="entry name" value="Region D6 of dynein motor"/>
    <property type="match status" value="1"/>
</dbReference>
<dbReference type="Gene3D" id="1.20.920.30">
    <property type="match status" value="1"/>
</dbReference>
<dbReference type="Gene3D" id="1.10.8.710">
    <property type="match status" value="1"/>
</dbReference>
<dbReference type="InterPro" id="IPR024317">
    <property type="entry name" value="Dynein_heavy_chain_D4_dom"/>
</dbReference>
<feature type="domain" description="Dynein heavy chain hydrolytic ATP-binding dynein motor region" evidence="17">
    <location>
        <begin position="1527"/>
        <end position="1862"/>
    </location>
</feature>
<keyword evidence="11" id="KW-0505">Motor protein</keyword>
<evidence type="ECO:0000313" key="25">
    <source>
        <dbReference type="EMBL" id="KAJ7412650.1"/>
    </source>
</evidence>
<keyword evidence="5" id="KW-0493">Microtubule</keyword>
<comment type="subcellular location">
    <subcellularLocation>
        <location evidence="1">Cell projection</location>
        <location evidence="1">Cilium</location>
    </subcellularLocation>
    <subcellularLocation>
        <location evidence="2">Cytoplasm</location>
        <location evidence="2">Cytoskeleton</location>
    </subcellularLocation>
</comment>
<evidence type="ECO:0000259" key="24">
    <source>
        <dbReference type="Pfam" id="PF22597"/>
    </source>
</evidence>
<keyword evidence="7" id="KW-0067">ATP-binding</keyword>
<dbReference type="InterPro" id="IPR013594">
    <property type="entry name" value="Dynein_heavy_tail"/>
</dbReference>
<dbReference type="Gene3D" id="1.20.920.20">
    <property type="match status" value="1"/>
</dbReference>
<dbReference type="Gene3D" id="3.20.180.20">
    <property type="entry name" value="Dynein heavy chain, N-terminal domain 2"/>
    <property type="match status" value="1"/>
</dbReference>
<dbReference type="Gene3D" id="1.10.8.1220">
    <property type="match status" value="1"/>
</dbReference>
<feature type="domain" description="Cytoplasmic dynein 2 heavy chain 1 AAA+ ATPase" evidence="23">
    <location>
        <begin position="1997"/>
        <end position="2092"/>
    </location>
</feature>
<dbReference type="Pfam" id="PF12781">
    <property type="entry name" value="AAA_9"/>
    <property type="match status" value="1"/>
</dbReference>
<accession>A0ABQ9D522</accession>
<evidence type="ECO:0000256" key="12">
    <source>
        <dbReference type="ARBA" id="ARBA00023212"/>
    </source>
</evidence>
<dbReference type="Proteomes" id="UP001145742">
    <property type="component" value="Unassembled WGS sequence"/>
</dbReference>
<dbReference type="Pfam" id="PF08393">
    <property type="entry name" value="DHC_N2"/>
    <property type="match status" value="1"/>
</dbReference>
<dbReference type="Pfam" id="PF18199">
    <property type="entry name" value="Dynein_C"/>
    <property type="match status" value="1"/>
</dbReference>
<dbReference type="SUPFAM" id="SSF52540">
    <property type="entry name" value="P-loop containing nucleoside triphosphate hydrolases"/>
    <property type="match status" value="4"/>
</dbReference>
<dbReference type="InterPro" id="IPR043160">
    <property type="entry name" value="Dynein_C_barrel"/>
</dbReference>
<dbReference type="Gene3D" id="1.20.140.100">
    <property type="entry name" value="Dynein heavy chain, N-terminal domain 2"/>
    <property type="match status" value="1"/>
</dbReference>
<feature type="domain" description="Dynein heavy chain AAA lid" evidence="21">
    <location>
        <begin position="3409"/>
        <end position="3528"/>
    </location>
</feature>
<dbReference type="InterPro" id="IPR049400">
    <property type="entry name" value="DYNC2H1_AAA_dom"/>
</dbReference>
<feature type="domain" description="Dynein 2 heavy chain 1 cytoplasmic ATPase lid" evidence="24">
    <location>
        <begin position="2226"/>
        <end position="2320"/>
    </location>
</feature>
<evidence type="ECO:0000256" key="2">
    <source>
        <dbReference type="ARBA" id="ARBA00004245"/>
    </source>
</evidence>
<keyword evidence="12" id="KW-0206">Cytoskeleton</keyword>
<comment type="caution">
    <text evidence="25">The sequence shown here is derived from an EMBL/GenBank/DDBJ whole genome shotgun (WGS) entry which is preliminary data.</text>
</comment>
<dbReference type="Pfam" id="PF12777">
    <property type="entry name" value="MT"/>
    <property type="match status" value="1"/>
</dbReference>
<dbReference type="InterPro" id="IPR013602">
    <property type="entry name" value="Dynein_heavy_linker"/>
</dbReference>
<evidence type="ECO:0000259" key="23">
    <source>
        <dbReference type="Pfam" id="PF21264"/>
    </source>
</evidence>
<dbReference type="InterPro" id="IPR027417">
    <property type="entry name" value="P-loop_NTPase"/>
</dbReference>
<feature type="domain" description="Dynein heavy chain tail" evidence="15">
    <location>
        <begin position="432"/>
        <end position="611"/>
    </location>
</feature>
<keyword evidence="9 14" id="KW-0175">Coiled coil</keyword>
<evidence type="ECO:0000256" key="4">
    <source>
        <dbReference type="ARBA" id="ARBA00022490"/>
    </source>
</evidence>
<keyword evidence="6" id="KW-0547">Nucleotide-binding</keyword>
<dbReference type="InterPro" id="IPR042222">
    <property type="entry name" value="Dynein_2_N"/>
</dbReference>
<dbReference type="Pfam" id="PF08385">
    <property type="entry name" value="DHC_N1"/>
    <property type="match status" value="1"/>
</dbReference>
<dbReference type="InterPro" id="IPR041658">
    <property type="entry name" value="AAA_lid_11"/>
</dbReference>
<dbReference type="PANTHER" id="PTHR46532">
    <property type="entry name" value="MALE FERTILITY FACTOR KL5"/>
    <property type="match status" value="1"/>
</dbReference>
<protein>
    <recommendedName>
        <fullName evidence="27">DYHC2 protein</fullName>
    </recommendedName>
</protein>
<evidence type="ECO:0000313" key="26">
    <source>
        <dbReference type="Proteomes" id="UP001145742"/>
    </source>
</evidence>
<dbReference type="InterPro" id="IPR024743">
    <property type="entry name" value="Dynein_HC_stalk"/>
</dbReference>
<dbReference type="InterPro" id="IPR042219">
    <property type="entry name" value="AAA_lid_11_sf"/>
</dbReference>
<feature type="domain" description="Dynein heavy chain AAA module D4" evidence="19">
    <location>
        <begin position="2509"/>
        <end position="2616"/>
    </location>
</feature>
<keyword evidence="26" id="KW-1185">Reference proteome</keyword>
<dbReference type="Gene3D" id="1.20.1270.280">
    <property type="match status" value="1"/>
</dbReference>
<feature type="domain" description="Dynein heavy chain coiled coil stalk" evidence="18">
    <location>
        <begin position="2631"/>
        <end position="2962"/>
    </location>
</feature>
<dbReference type="Gene3D" id="1.20.58.1120">
    <property type="match status" value="1"/>
</dbReference>
<evidence type="ECO:0000259" key="15">
    <source>
        <dbReference type="Pfam" id="PF08385"/>
    </source>
</evidence>
<sequence length="3858" mass="438965">MAGEGDPRKRFISATAANYFGLDPAGGAALAAGLHSRPELNSFLDDGNEFLLVVQHSGAQLSASNKIEATDSENNVLVFFKLRPVVITEDNLHSNILVSSMLDSPINTLYQAVRQVFAPVLLKDERWSKTIDPKLQKLLSELEAGLSTALRRSDPNYTGTKFSEDDVQAILTPTDEFQFWIECARRGSKWCSKERASHFKDLFEDIAKDYYSLDTLSLFEVVDLVETTKDTLDSVWRQTEHDPYPQPRMHNLLDVIGGSLGRYVQRKLAALNLWEDAFHSVKENIKIGILICEQWVSACEYLTGQLWQRYALHPWKNEKYFPELLAKLGKRLDEVLTVRTLHEKLTFFLPAGEQNSLHLARVFEPFAGLNPVHYNPYTEPLWKAAVAQYERIIAPAEQKIASKLKKCISEIQDSPQQKDFETCCHGVPGDVYGPPSGKNLSEVVNNIIWVQQLEMKVDDAIKLAEALLSDLPGFQTFHQSADSFLEQLKVYEQEQFDDWSRNIQSELSNPKSGLGIQANSPVMELDHISGTLNILYSDRLVTLLREVRQLSALGFAIPTTIQHVANTAQKFYKQAVILKQVAHLYNSIDQQMIKSQKPMMLQSALAFEQIIKGFKSSDMKAWRQHWNHQLYKALEHQYQMGLEALNENLPEINIDLTFKQGRLQFRPPFEEVRARYYREMKRFISIPNQFRGVSEAEDGSIFTVMTERNANGFLTAFTKAEDLFRRLADVSNQFKEWIVFGQVDMETLVETHLSSKQDWEKNFKALKVRGKEAERLPSTIRIDCLTVNCNPVKTVIDDFIQKLYDVLVISLRKSVQAHLCDVSSFLTDAMETLVIRPQTVEEIAEDNLKYLSLHERKEGIFRLFQEAEDKNKLLRTVAGAGLNTISNLRATWDKFELMMESHQLMIAEQIEMMKGNVISRINIYLQDLEKFKARWDQLKPSDDVIETGDQDVLEKSAEIIKEKKKEFDELETVKEKLIEECRHFKLEEPDFPLSEVVSQDIKRCAEVWALYEEFYQGFQEKAKEDWITFRSKTYLFEEFLFNWHDKMRKMEEHTVMTVKLQKEVDKYKMIIPLLKYVRGEHLSPDHWLDLFRLLGLPRGTTLEGLLFGDLLKVTDAIIEKAMELKDLNCRAQGEISIREALRELELWGVGAVFMLTDYQDSQGKNIRLIKDWKDIVNQVGDHRCLLQSLKDSPYYKGFEDKVSIWEKKLADLDEYLQNLNQIQRKWVYLEPIFGHGALPKEQTRFNRVDENFRSIMSDIKSDNRITSLNAQTGIKNTLITILDQLQRCQKSLNEFLEEKRSAFPRFYFIGDDDLLEILGQSTNPLVIQSHLKKLFAGINSVSFDKEFKYIVAMKSVEGETVPLRNKVLLSSDVEVWLNSLALEMKETLKKMLIDCIEAGKKSQGSIDPSLFPSQILSLAEQIQFTEDVESAIKNHTLHQLELELMAKLDHYTNIGSGLEDTGSTESGILELKLKALILDIIHNIDVVKQLNQAQVHDVEDWAWKKQLRFYMKDQKCYVQMVDAELQYTYEYQGNSPKLVYTPLTDKCYLTLTQAMKMGLGGNPYGPAGTGKTESVKALGGLLGRQVLVFNCDEGIDVKSMGRIFVGLVKCGAWGCFDEFNRLEEAVLSAVSMQVQTIQHALKKHSPVCEMLGKKVDMDHNSGIFITLNPAGKGYGGRQKLPDNLKQLFRPVAMTHPDNELIAEVILYSEGFKDAKVLGRKLVAIFNLARELLTPQQHYDWGLRALKTVLRGCGSLLHQLKKSNAKQEVNESHMVVQALRLNTTSKLTFADCARFDALVKDVFPGIDFQDVEYAELTTALHQVFEEANLEIISTQIKKALELYEQLRQRMGVVIVGPSGGGKSTLWRMLKAALGKTGKAVKQYTMNPKAMPRHQLLGRIDMDTREWLDGVLTNSARQVVREPPDIMSWIICDGDIDPEWIESLNSVLDDNRLLTMPSGERIQFGSNVNFIFETHDLSCASPATISRMGMIFLSDEDTDLNALIKSWLRSQPEECRYNLENWIGDYFEKALNWVVKKNDSVVETSLVGTVMNGLSHLHGCTDRGQFIINLLRGLGGNLNMKSRQEFAKELFSWAQESPPDPRKPLDTYYDTDTGQLMLYQLKKPENLTADDFSNLQTLPVIQTPDMQRGLDYFRPWLEVLTYQGFYDENLEWVGLENIQIVASMSAGGTLGRHKLTSRFTSIVRLCAIDYPDREQLQTIYSAYLEPVLQKNLKNHPVWGSLPKIHQLAGSMVQIYEQVRAKFTVDDHSHYLFTPCILTQWILGLFRYDLAGGSLIQTADYVLEIVAYEARRLFRDRIVGVKELHVFDNILMKVFQGDWGSNVLDNMADTFYVTWGACQEAFITPGQALPPHGRPLGRLNSTDLKDIVQKGIIHYGRDKKEIEILLFQEVLSYMSKVDRVLSFPGGSLLLAGRSGVGRRTVTSLVSHMHGAVLITPKISRGYELKQFKSDLKYVMELSGIEAQQVVLLLEDYQFVCSTFLEMINSLLSSGIQQNLHVVLIMDPTNLNFTIHCESNPALYKKCQVLWMETWSEDSMKKIPEMLLYDSDEQEKTGKTHKEVEKKHSGDSDFLKSFLAIHESCKIYGATPSRYMTFLQVYSTINNSKRRELITRQNHLQAGVSKLNEAKALVDELNRKAAEQSILLKMKQDEADSALQEITVSMQSASEQKAEMEKIKQRIAEEAAEIEERKIKIEDELKEVQPLVSEAKLAVGNIKPEALLEIRSLRMPPDIIRDILEGVLRLMGIFDTSWVSMKSFLAKRSVREDIESFDACNISKEIRESVEELLSKNRASFDPKNAKRASAAAAPLAAWVNANIQYSHVLERIQPLEKEKAGLEANLKKTEERKKKLENLLNSVGQRVLELKDKFQSRTTEAAKLEAELSKAQKTLKAAEELINQLDREHKRWSIQVSEIADELATLPKRAQLAAAFITYLSAAPEDQRKTSLDEWTKSAGLEKFDLRRFLCTESEELVWKSEGLPSDDLSIENALVILQDTNFLTALELAVRFGKTLIIQEMDGVEPVLYPLLRKDLIAQGPRYAVQIGEKMIDYNEEFRLFLSTRNPNPFIPPDASSIVTEVNFTTTASGLRGQLLALTIQHEKPDLEEQKTKLLQQEEDKKIQLAKLEDSLLETLATSQGNILENKDLIESLNQTKASSALIQESLAESHRLQTSLDKERDAYLPLAESASKMYFIISDLSKINNMYRFSLASFLRLFQRALQSEQDSGNTEERIKLLIGSLKHAVYEYVCRCLFKADQLMFALHFVRGMHPELFQENVLVVQAVRPDRLQSAMALFACKTLGIKELSPSPLNMKRLYKETLEIEPILIIISPGADPSQELQELASVERNTECYHQIAMGQGQADLAIQTLKECARNGEWLCLKNLHLVTSWLPVLEKGWTKFYEFSLSDLRAGFDIIDTLFEGSKDFQWEFVHGLFENAIYGGRVDNHFDMRVLRSYLEQLFNSRVIGSLSARGKKMSSFPCSISLPNSCSILDYRNIIESLPEDDKPEFFGLPANIARSSQRMISSQCVKIEKNPQLTVQLQELVYLILSGLHQVISQLRILSRSVTAGCKFDREIWSTELSPVLNLWKKLNQNSNLIHQKVSPPAEQQGSPILSFITLEQFNAIHLVQSVHQSLASLSKVIRGASLLSSEVQRLASALLNQKCPVAWQSKWEGPEDPLQYLRSLVARALAIQNWVEKAEKQKLLSDTLDLSELFHPDTFLNALRQETARVMSCSVDSLKFTASWKGQIQEGKLQVKISGLQLEGCRFDGNQLSENLHDSPSVSSVLPCYMAWIPQLSQMQVTTQAVSQEEQQGCVAGMEEAAGLAKGTCTTHSRTPACQDSSSL</sequence>
<dbReference type="InterPro" id="IPR054354">
    <property type="entry name" value="DYNC2H1-like_lid"/>
</dbReference>
<evidence type="ECO:0008006" key="27">
    <source>
        <dbReference type="Google" id="ProtNLM"/>
    </source>
</evidence>
<gene>
    <name evidence="25" type="ORF">WISP_94997</name>
</gene>
<keyword evidence="8" id="KW-0243">Dynein</keyword>
<dbReference type="Gene3D" id="3.10.490.20">
    <property type="match status" value="1"/>
</dbReference>
<evidence type="ECO:0000256" key="3">
    <source>
        <dbReference type="ARBA" id="ARBA00008887"/>
    </source>
</evidence>
<evidence type="ECO:0000256" key="11">
    <source>
        <dbReference type="ARBA" id="ARBA00023175"/>
    </source>
</evidence>
<dbReference type="InterPro" id="IPR035699">
    <property type="entry name" value="AAA_6"/>
</dbReference>
<dbReference type="PANTHER" id="PTHR46532:SF15">
    <property type="entry name" value="CYTOPLASMIC DYNEIN 2 HEAVY CHAIN 1"/>
    <property type="match status" value="1"/>
</dbReference>
<feature type="domain" description="Dynein heavy chain ATP-binding dynein motor region" evidence="20">
    <location>
        <begin position="3007"/>
        <end position="3172"/>
    </location>
</feature>
<dbReference type="InterPro" id="IPR035706">
    <property type="entry name" value="AAA_9"/>
</dbReference>
<dbReference type="Pfam" id="PF22597">
    <property type="entry name" value="DYN_lid"/>
    <property type="match status" value="1"/>
</dbReference>
<evidence type="ECO:0000259" key="19">
    <source>
        <dbReference type="Pfam" id="PF12780"/>
    </source>
</evidence>
<dbReference type="InterPro" id="IPR042228">
    <property type="entry name" value="Dynein_linker_3"/>
</dbReference>
<evidence type="ECO:0000256" key="5">
    <source>
        <dbReference type="ARBA" id="ARBA00022701"/>
    </source>
</evidence>
<name>A0ABQ9D522_9PASS</name>
<evidence type="ECO:0000256" key="8">
    <source>
        <dbReference type="ARBA" id="ARBA00023017"/>
    </source>
</evidence>
<evidence type="ECO:0000259" key="20">
    <source>
        <dbReference type="Pfam" id="PF12781"/>
    </source>
</evidence>
<evidence type="ECO:0000256" key="13">
    <source>
        <dbReference type="ARBA" id="ARBA00023273"/>
    </source>
</evidence>
<organism evidence="25 26">
    <name type="scientific">Willisornis vidua</name>
    <name type="common">Xingu scale-backed antbird</name>
    <dbReference type="NCBI Taxonomy" id="1566151"/>
    <lineage>
        <taxon>Eukaryota</taxon>
        <taxon>Metazoa</taxon>
        <taxon>Chordata</taxon>
        <taxon>Craniata</taxon>
        <taxon>Vertebrata</taxon>
        <taxon>Euteleostomi</taxon>
        <taxon>Archelosauria</taxon>
        <taxon>Archosauria</taxon>
        <taxon>Dinosauria</taxon>
        <taxon>Saurischia</taxon>
        <taxon>Theropoda</taxon>
        <taxon>Coelurosauria</taxon>
        <taxon>Aves</taxon>
        <taxon>Neognathae</taxon>
        <taxon>Neoaves</taxon>
        <taxon>Telluraves</taxon>
        <taxon>Australaves</taxon>
        <taxon>Passeriformes</taxon>
        <taxon>Thamnophilidae</taxon>
        <taxon>Willisornis</taxon>
    </lineage>
</organism>
<evidence type="ECO:0000259" key="18">
    <source>
        <dbReference type="Pfam" id="PF12777"/>
    </source>
</evidence>
<evidence type="ECO:0000256" key="6">
    <source>
        <dbReference type="ARBA" id="ARBA00022741"/>
    </source>
</evidence>
<evidence type="ECO:0000256" key="14">
    <source>
        <dbReference type="SAM" id="Coils"/>
    </source>
</evidence>
<comment type="similarity">
    <text evidence="3">Belongs to the dynein heavy chain family.</text>
</comment>
<dbReference type="Pfam" id="PF12780">
    <property type="entry name" value="AAA_8"/>
    <property type="match status" value="2"/>
</dbReference>
<feature type="domain" description="Dynein heavy chain AAA module D4" evidence="19">
    <location>
        <begin position="2399"/>
        <end position="2508"/>
    </location>
</feature>
<evidence type="ECO:0000256" key="10">
    <source>
        <dbReference type="ARBA" id="ARBA00023069"/>
    </source>
</evidence>
<feature type="coiled-coil region" evidence="14">
    <location>
        <begin position="2632"/>
        <end position="2715"/>
    </location>
</feature>
<evidence type="ECO:0000256" key="1">
    <source>
        <dbReference type="ARBA" id="ARBA00004138"/>
    </source>
</evidence>
<evidence type="ECO:0000259" key="22">
    <source>
        <dbReference type="Pfam" id="PF18199"/>
    </source>
</evidence>
<dbReference type="InterPro" id="IPR041228">
    <property type="entry name" value="Dynein_C"/>
</dbReference>
<keyword evidence="13" id="KW-0966">Cell projection</keyword>
<feature type="domain" description="Dynein heavy chain C-terminal" evidence="22">
    <location>
        <begin position="3568"/>
        <end position="3810"/>
    </location>
</feature>
<evidence type="ECO:0000256" key="9">
    <source>
        <dbReference type="ARBA" id="ARBA00023054"/>
    </source>
</evidence>
<reference evidence="25" key="1">
    <citation type="submission" date="2019-10" db="EMBL/GenBank/DDBJ databases">
        <authorList>
            <person name="Soares A.E.R."/>
            <person name="Aleixo A."/>
            <person name="Schneider P."/>
            <person name="Miyaki C.Y."/>
            <person name="Schneider M.P."/>
            <person name="Mello C."/>
            <person name="Vasconcelos A.T.R."/>
        </authorList>
    </citation>
    <scope>NUCLEOTIDE SEQUENCE</scope>
    <source>
        <tissue evidence="25">Muscle</tissue>
    </source>
</reference>
<keyword evidence="10" id="KW-0969">Cilium</keyword>
<feature type="coiled-coil region" evidence="14">
    <location>
        <begin position="953"/>
        <end position="987"/>
    </location>
</feature>
<dbReference type="Pfam" id="PF21264">
    <property type="entry name" value="DYNC2H1_AAA_dom"/>
    <property type="match status" value="1"/>
</dbReference>